<keyword evidence="2" id="KW-1185">Reference proteome</keyword>
<gene>
    <name evidence="1" type="ORF">BJ989_001678</name>
</gene>
<organism evidence="1 2">
    <name type="scientific">Nocardioides perillae</name>
    <dbReference type="NCBI Taxonomy" id="1119534"/>
    <lineage>
        <taxon>Bacteria</taxon>
        <taxon>Bacillati</taxon>
        <taxon>Actinomycetota</taxon>
        <taxon>Actinomycetes</taxon>
        <taxon>Propionibacteriales</taxon>
        <taxon>Nocardioidaceae</taxon>
        <taxon>Nocardioides</taxon>
    </lineage>
</organism>
<accession>A0A7Y9RWF4</accession>
<reference evidence="1 2" key="1">
    <citation type="submission" date="2020-07" db="EMBL/GenBank/DDBJ databases">
        <title>Sequencing the genomes of 1000 actinobacteria strains.</title>
        <authorList>
            <person name="Klenk H.-P."/>
        </authorList>
    </citation>
    <scope>NUCLEOTIDE SEQUENCE [LARGE SCALE GENOMIC DNA]</scope>
    <source>
        <strain evidence="1 2">DSM 24552</strain>
    </source>
</reference>
<dbReference type="InterPro" id="IPR043504">
    <property type="entry name" value="Peptidase_S1_PA_chymotrypsin"/>
</dbReference>
<comment type="caution">
    <text evidence="1">The sequence shown here is derived from an EMBL/GenBank/DDBJ whole genome shotgun (WGS) entry which is preliminary data.</text>
</comment>
<evidence type="ECO:0008006" key="3">
    <source>
        <dbReference type="Google" id="ProtNLM"/>
    </source>
</evidence>
<dbReference type="RefSeq" id="WP_179517830.1">
    <property type="nucleotide sequence ID" value="NZ_JACCAC010000001.1"/>
</dbReference>
<evidence type="ECO:0000313" key="1">
    <source>
        <dbReference type="EMBL" id="NYG55374.1"/>
    </source>
</evidence>
<dbReference type="InterPro" id="IPR009003">
    <property type="entry name" value="Peptidase_S1_PA"/>
</dbReference>
<dbReference type="SUPFAM" id="SSF50494">
    <property type="entry name" value="Trypsin-like serine proteases"/>
    <property type="match status" value="1"/>
</dbReference>
<dbReference type="Gene3D" id="2.40.10.10">
    <property type="entry name" value="Trypsin-like serine proteases"/>
    <property type="match status" value="2"/>
</dbReference>
<dbReference type="AlphaFoldDB" id="A0A7Y9RWF4"/>
<sequence length="402" mass="43055">MSLRRSLGFSTSTEALKAAEATTNASRSEFGAALTDNELNELRRREQIIAADVPRVRKAMRSFRDPIALAGLWMDHDAGGVLTVAVTSAPDEVERYLKGLVQYPEALRVVSARHSLRALNDVAETLVTAQGENATYFDGIRVDERANVIVVVTPQPLDQVRGWVEAKVGGEAPVQFVAASIEAVGTQFNNSPPLRGGQAMNSTAGTSCTSGFAVRGAEGLAVLTAGHCAQRGDVWDQIGTFVEITDLSDVTGTDALRVPVKTNFLTNEVTLWFTPTLATEARYRTISSSQLPSNDVVGQISCITGQNFADLRCGEILTRSYAVGIPLDDGRFLSYSTGREIRVDCNPGDSRGPALSGTQARGLISVKVRKAFNDTCVYVHIQHAMNQVGVQAVLTDGPVLGT</sequence>
<proteinExistence type="predicted"/>
<dbReference type="Proteomes" id="UP000544110">
    <property type="component" value="Unassembled WGS sequence"/>
</dbReference>
<protein>
    <recommendedName>
        <fullName evidence="3">Trypsin</fullName>
    </recommendedName>
</protein>
<dbReference type="EMBL" id="JACCAC010000001">
    <property type="protein sequence ID" value="NYG55374.1"/>
    <property type="molecule type" value="Genomic_DNA"/>
</dbReference>
<name>A0A7Y9RWF4_9ACTN</name>
<evidence type="ECO:0000313" key="2">
    <source>
        <dbReference type="Proteomes" id="UP000544110"/>
    </source>
</evidence>